<dbReference type="RefSeq" id="WP_035194637.1">
    <property type="nucleotide sequence ID" value="NZ_CCCS020000052.1"/>
</dbReference>
<evidence type="ECO:0000256" key="1">
    <source>
        <dbReference type="ARBA" id="ARBA00001968"/>
    </source>
</evidence>
<reference evidence="6 7" key="3">
    <citation type="submission" date="2017-03" db="EMBL/GenBank/DDBJ databases">
        <authorList>
            <person name="Regsiter A."/>
            <person name="William W."/>
        </authorList>
    </citation>
    <scope>NUCLEOTIDE SEQUENCE [LARGE SCALE GENOMIC DNA]</scope>
    <source>
        <strain evidence="6">PRJEB5721</strain>
    </source>
</reference>
<evidence type="ECO:0000313" key="5">
    <source>
        <dbReference type="EMBL" id="CDQ11547.1"/>
    </source>
</evidence>
<dbReference type="GO" id="GO:0005737">
    <property type="term" value="C:cytoplasm"/>
    <property type="evidence" value="ECO:0007669"/>
    <property type="project" value="UniProtKB-SubCell"/>
</dbReference>
<dbReference type="CDD" id="cd00555">
    <property type="entry name" value="Maf"/>
    <property type="match status" value="1"/>
</dbReference>
<comment type="caution">
    <text evidence="4">Lacks conserved residue(s) required for the propagation of feature annotation.</text>
</comment>
<dbReference type="AlphaFoldDB" id="A0A060USG6"/>
<evidence type="ECO:0000256" key="2">
    <source>
        <dbReference type="ARBA" id="ARBA00022801"/>
    </source>
</evidence>
<dbReference type="GO" id="GO:0009117">
    <property type="term" value="P:nucleotide metabolic process"/>
    <property type="evidence" value="ECO:0007669"/>
    <property type="project" value="UniProtKB-KW"/>
</dbReference>
<dbReference type="Proteomes" id="UP000193925">
    <property type="component" value="Chromosome AFERRI"/>
</dbReference>
<dbReference type="NCBIfam" id="TIGR00172">
    <property type="entry name" value="maf"/>
    <property type="match status" value="1"/>
</dbReference>
<comment type="function">
    <text evidence="4">Nucleoside triphosphate pyrophosphatase that hydrolyzes dTTP and UTP. May have a dual role in cell division arrest and in preventing the incorporation of modified nucleotides into cellular nucleic acids.</text>
</comment>
<dbReference type="SUPFAM" id="SSF52972">
    <property type="entry name" value="ITPase-like"/>
    <property type="match status" value="1"/>
</dbReference>
<feature type="active site" description="Proton acceptor" evidence="4">
    <location>
        <position position="69"/>
    </location>
</feature>
<dbReference type="HAMAP" id="MF_00528">
    <property type="entry name" value="Maf"/>
    <property type="match status" value="1"/>
</dbReference>
<comment type="similarity">
    <text evidence="4">Belongs to the Maf family. YhdE subfamily.</text>
</comment>
<feature type="site" description="Important for substrate specificity" evidence="4">
    <location>
        <position position="152"/>
    </location>
</feature>
<dbReference type="InterPro" id="IPR029001">
    <property type="entry name" value="ITPase-like_fam"/>
</dbReference>
<comment type="catalytic activity">
    <reaction evidence="4">
        <text>UTP + H2O = UMP + diphosphate + H(+)</text>
        <dbReference type="Rhea" id="RHEA:29395"/>
        <dbReference type="ChEBI" id="CHEBI:15377"/>
        <dbReference type="ChEBI" id="CHEBI:15378"/>
        <dbReference type="ChEBI" id="CHEBI:33019"/>
        <dbReference type="ChEBI" id="CHEBI:46398"/>
        <dbReference type="ChEBI" id="CHEBI:57865"/>
        <dbReference type="EC" id="3.6.1.9"/>
    </reaction>
</comment>
<keyword evidence="3 4" id="KW-0546">Nucleotide metabolism</keyword>
<dbReference type="EMBL" id="CCCS020000052">
    <property type="protein sequence ID" value="CDQ11547.1"/>
    <property type="molecule type" value="Genomic_DNA"/>
</dbReference>
<protein>
    <recommendedName>
        <fullName evidence="4">dTTP/UTP pyrophosphatase</fullName>
        <shortName evidence="4">dTTPase/UTPase</shortName>
        <ecNumber evidence="4">3.6.1.9</ecNumber>
    </recommendedName>
    <alternativeName>
        <fullName evidence="4">Nucleoside triphosphate pyrophosphatase</fullName>
    </alternativeName>
    <alternativeName>
        <fullName evidence="4">Nucleotide pyrophosphatase</fullName>
        <shortName evidence="4">Nucleotide PPase</shortName>
    </alternativeName>
</protein>
<reference evidence="5" key="2">
    <citation type="submission" date="2014-07" db="EMBL/GenBank/DDBJ databases">
        <title>Initial genome analysis of the psychrotolerant acidophile Acidithiobacillus ferrivorans CF27: insights into iron and sulfur oxidation pathways and into biofilm formation.</title>
        <authorList>
            <person name="Talla E."/>
            <person name="Hedrich S."/>
            <person name="Mangenot S."/>
            <person name="Ji B."/>
            <person name="Johnson D.B."/>
            <person name="Barbe V."/>
            <person name="Bonnefoy V."/>
        </authorList>
    </citation>
    <scope>NUCLEOTIDE SEQUENCE [LARGE SCALE GENOMIC DNA]</scope>
    <source>
        <strain evidence="5">CF27</strain>
    </source>
</reference>
<proteinExistence type="inferred from homology"/>
<keyword evidence="4" id="KW-0963">Cytoplasm</keyword>
<dbReference type="GO" id="GO:0047429">
    <property type="term" value="F:nucleoside triphosphate diphosphatase activity"/>
    <property type="evidence" value="ECO:0007669"/>
    <property type="project" value="UniProtKB-EC"/>
</dbReference>
<dbReference type="Gene3D" id="3.90.950.10">
    <property type="match status" value="1"/>
</dbReference>
<evidence type="ECO:0000313" key="6">
    <source>
        <dbReference type="EMBL" id="SMH66171.1"/>
    </source>
</evidence>
<dbReference type="PIRSF" id="PIRSF006305">
    <property type="entry name" value="Maf"/>
    <property type="match status" value="1"/>
</dbReference>
<keyword evidence="7" id="KW-1185">Reference proteome</keyword>
<gene>
    <name evidence="6" type="primary">yhdE</name>
    <name evidence="6" type="ORF">AFERRI_20960</name>
    <name evidence="5" type="ORF">AFERRI_560096</name>
</gene>
<evidence type="ECO:0000256" key="3">
    <source>
        <dbReference type="ARBA" id="ARBA00023080"/>
    </source>
</evidence>
<comment type="catalytic activity">
    <reaction evidence="4">
        <text>dTTP + H2O = dTMP + diphosphate + H(+)</text>
        <dbReference type="Rhea" id="RHEA:28534"/>
        <dbReference type="ChEBI" id="CHEBI:15377"/>
        <dbReference type="ChEBI" id="CHEBI:15378"/>
        <dbReference type="ChEBI" id="CHEBI:33019"/>
        <dbReference type="ChEBI" id="CHEBI:37568"/>
        <dbReference type="ChEBI" id="CHEBI:63528"/>
        <dbReference type="EC" id="3.6.1.9"/>
    </reaction>
</comment>
<accession>A0A060USG6</accession>
<keyword evidence="2 4" id="KW-0378">Hydrolase</keyword>
<evidence type="ECO:0000313" key="7">
    <source>
        <dbReference type="Proteomes" id="UP000193925"/>
    </source>
</evidence>
<dbReference type="Pfam" id="PF02545">
    <property type="entry name" value="Maf"/>
    <property type="match status" value="1"/>
</dbReference>
<feature type="site" description="Important for substrate specificity" evidence="4">
    <location>
        <position position="12"/>
    </location>
</feature>
<dbReference type="PANTHER" id="PTHR43213:SF5">
    <property type="entry name" value="BIFUNCTIONAL DTTP_UTP PYROPHOSPHATASE_METHYLTRANSFERASE PROTEIN-RELATED"/>
    <property type="match status" value="1"/>
</dbReference>
<name>A0A060USG6_9PROT</name>
<sequence>MTRLILASASPRCLALLQQLGYAPEILVTAVDETPRPGETPAALAQRLAHSKALAAGPANPEAIIVAADTVVALGDRSFGKPGNFAEAMQMYAALGGLWHQVHTAVAVLHRDQVTLRLCSSAVRLRPLASTEMRAYWDTGEPVDKAGAYAIQGIGAVFVSGLQGSYSGVMGLPLFETTEMLAACGLSTPYLSGQP</sequence>
<organism evidence="5">
    <name type="scientific">Acidithiobacillus ferrivorans</name>
    <dbReference type="NCBI Taxonomy" id="160808"/>
    <lineage>
        <taxon>Bacteria</taxon>
        <taxon>Pseudomonadati</taxon>
        <taxon>Pseudomonadota</taxon>
        <taxon>Acidithiobacillia</taxon>
        <taxon>Acidithiobacillales</taxon>
        <taxon>Acidithiobacillaceae</taxon>
        <taxon>Acidithiobacillus</taxon>
    </lineage>
</organism>
<feature type="site" description="Important for substrate specificity" evidence="4">
    <location>
        <position position="70"/>
    </location>
</feature>
<dbReference type="EMBL" id="LT841305">
    <property type="protein sequence ID" value="SMH66171.1"/>
    <property type="molecule type" value="Genomic_DNA"/>
</dbReference>
<comment type="subcellular location">
    <subcellularLocation>
        <location evidence="4">Cytoplasm</location>
    </subcellularLocation>
</comment>
<reference evidence="5" key="1">
    <citation type="submission" date="2014-03" db="EMBL/GenBank/DDBJ databases">
        <authorList>
            <person name="Genoscope - CEA"/>
        </authorList>
    </citation>
    <scope>NUCLEOTIDE SEQUENCE [LARGE SCALE GENOMIC DNA]</scope>
    <source>
        <strain evidence="5">CF27</strain>
    </source>
</reference>
<dbReference type="PANTHER" id="PTHR43213">
    <property type="entry name" value="BIFUNCTIONAL DTTP/UTP PYROPHOSPHATASE/METHYLTRANSFERASE PROTEIN-RELATED"/>
    <property type="match status" value="1"/>
</dbReference>
<evidence type="ECO:0000256" key="4">
    <source>
        <dbReference type="HAMAP-Rule" id="MF_00528"/>
    </source>
</evidence>
<dbReference type="InterPro" id="IPR003697">
    <property type="entry name" value="Maf-like"/>
</dbReference>
<comment type="cofactor">
    <cofactor evidence="1 4">
        <name>a divalent metal cation</name>
        <dbReference type="ChEBI" id="CHEBI:60240"/>
    </cofactor>
</comment>
<dbReference type="EC" id="3.6.1.9" evidence="4"/>